<dbReference type="CDD" id="cd08262">
    <property type="entry name" value="Zn_ADH8"/>
    <property type="match status" value="1"/>
</dbReference>
<dbReference type="InterPro" id="IPR013149">
    <property type="entry name" value="ADH-like_C"/>
</dbReference>
<dbReference type="Gene3D" id="3.40.50.720">
    <property type="entry name" value="NAD(P)-binding Rossmann-like Domain"/>
    <property type="match status" value="1"/>
</dbReference>
<protein>
    <submittedName>
        <fullName evidence="5">Unannotated protein</fullName>
    </submittedName>
</protein>
<dbReference type="EMBL" id="CAFBON010000069">
    <property type="protein sequence ID" value="CAB4985721.1"/>
    <property type="molecule type" value="Genomic_DNA"/>
</dbReference>
<evidence type="ECO:0000313" key="4">
    <source>
        <dbReference type="EMBL" id="CAB4792777.1"/>
    </source>
</evidence>
<feature type="domain" description="Alcohol dehydrogenase-like C-terminal" evidence="2">
    <location>
        <begin position="166"/>
        <end position="306"/>
    </location>
</feature>
<dbReference type="GO" id="GO:0016491">
    <property type="term" value="F:oxidoreductase activity"/>
    <property type="evidence" value="ECO:0007669"/>
    <property type="project" value="UniProtKB-KW"/>
</dbReference>
<dbReference type="InterPro" id="IPR036291">
    <property type="entry name" value="NAD(P)-bd_dom_sf"/>
</dbReference>
<dbReference type="SUPFAM" id="SSF50129">
    <property type="entry name" value="GroES-like"/>
    <property type="match status" value="1"/>
</dbReference>
<accession>A0A6J7MXJ0</accession>
<dbReference type="InterPro" id="IPR013154">
    <property type="entry name" value="ADH-like_N"/>
</dbReference>
<sequence>MRAVMARAGSLAVEDIAEPVPMAGQVLARSVHCGICGSDLHALQVQAATHAADPTGAPAQVYGHEFCAEILDYGPGTDHRFPIGSLVCSVPILDIPGGIDSVGYSQTFPGGYSERIVLQEHRLLKVPAGLSAAQAALTEPLAVGVHAVAQANLQQGDVPLVIGCGPVGLAVISGLKVAGIGPIVAADFSPARRRLAELAGADVVVDPAMNSPYTAWSDLAGEPAMPSVLWNGGKRPNTVVFECVGVPGMLGKIIDQVPVHTRLVVVGVCMAPDTFLPLSAILKELSMTFVLAYRPDEFERCLHLIADGKVNVEPWITGQVGLDGVAGAFGDLASPDKHCKVLVSPGL</sequence>
<keyword evidence="1" id="KW-0560">Oxidoreductase</keyword>
<evidence type="ECO:0000256" key="1">
    <source>
        <dbReference type="ARBA" id="ARBA00023002"/>
    </source>
</evidence>
<dbReference type="Gene3D" id="3.90.180.10">
    <property type="entry name" value="Medium-chain alcohol dehydrogenases, catalytic domain"/>
    <property type="match status" value="1"/>
</dbReference>
<reference evidence="5" key="1">
    <citation type="submission" date="2020-05" db="EMBL/GenBank/DDBJ databases">
        <authorList>
            <person name="Chiriac C."/>
            <person name="Salcher M."/>
            <person name="Ghai R."/>
            <person name="Kavagutti S V."/>
        </authorList>
    </citation>
    <scope>NUCLEOTIDE SEQUENCE</scope>
</reference>
<evidence type="ECO:0000259" key="2">
    <source>
        <dbReference type="Pfam" id="PF00107"/>
    </source>
</evidence>
<dbReference type="EMBL" id="CAFAAJ010000018">
    <property type="protein sequence ID" value="CAB4792777.1"/>
    <property type="molecule type" value="Genomic_DNA"/>
</dbReference>
<dbReference type="SUPFAM" id="SSF51735">
    <property type="entry name" value="NAD(P)-binding Rossmann-fold domains"/>
    <property type="match status" value="1"/>
</dbReference>
<feature type="domain" description="Alcohol dehydrogenase-like N-terminal" evidence="3">
    <location>
        <begin position="23"/>
        <end position="127"/>
    </location>
</feature>
<name>A0A6J7MXJ0_9ZZZZ</name>
<evidence type="ECO:0000259" key="3">
    <source>
        <dbReference type="Pfam" id="PF08240"/>
    </source>
</evidence>
<organism evidence="5">
    <name type="scientific">freshwater metagenome</name>
    <dbReference type="NCBI Taxonomy" id="449393"/>
    <lineage>
        <taxon>unclassified sequences</taxon>
        <taxon>metagenomes</taxon>
        <taxon>ecological metagenomes</taxon>
    </lineage>
</organism>
<proteinExistence type="predicted"/>
<gene>
    <name evidence="4" type="ORF">UFOPK3001_00413</name>
    <name evidence="5" type="ORF">UFOPK3954_00825</name>
</gene>
<dbReference type="PANTHER" id="PTHR43189">
    <property type="entry name" value="ZINC-TYPE ALCOHOL DEHYDROGENASE-LIKE PROTEIN C1198.01-RELATED"/>
    <property type="match status" value="1"/>
</dbReference>
<dbReference type="AlphaFoldDB" id="A0A6J7MXJ0"/>
<evidence type="ECO:0000313" key="5">
    <source>
        <dbReference type="EMBL" id="CAB4985721.1"/>
    </source>
</evidence>
<dbReference type="PANTHER" id="PTHR43189:SF1">
    <property type="entry name" value="ZINC-TYPE ALCOHOL DEHYDROGENASE-LIKE PROTEIN C1198.01"/>
    <property type="match status" value="1"/>
</dbReference>
<dbReference type="InterPro" id="IPR011032">
    <property type="entry name" value="GroES-like_sf"/>
</dbReference>
<dbReference type="Pfam" id="PF00107">
    <property type="entry name" value="ADH_zinc_N"/>
    <property type="match status" value="1"/>
</dbReference>
<dbReference type="Pfam" id="PF08240">
    <property type="entry name" value="ADH_N"/>
    <property type="match status" value="1"/>
</dbReference>